<dbReference type="Proteomes" id="UP000198512">
    <property type="component" value="Unassembled WGS sequence"/>
</dbReference>
<comment type="caution">
    <text evidence="1">The sequence shown here is derived from an EMBL/GenBank/DDBJ whole genome shotgun (WGS) entry which is preliminary data.</text>
</comment>
<gene>
    <name evidence="1" type="ORF">SAMN05216600_11769</name>
</gene>
<proteinExistence type="predicted"/>
<keyword evidence="2" id="KW-1185">Reference proteome</keyword>
<organism evidence="1 2">
    <name type="scientific">Pseudomonas cuatrocienegasensis</name>
    <dbReference type="NCBI Taxonomy" id="543360"/>
    <lineage>
        <taxon>Bacteria</taxon>
        <taxon>Pseudomonadati</taxon>
        <taxon>Pseudomonadota</taxon>
        <taxon>Gammaproteobacteria</taxon>
        <taxon>Pseudomonadales</taxon>
        <taxon>Pseudomonadaceae</taxon>
        <taxon>Pseudomonas</taxon>
    </lineage>
</organism>
<dbReference type="RefSeq" id="WP_069519514.1">
    <property type="nucleotide sequence ID" value="NZ_FOFP01000017.1"/>
</dbReference>
<evidence type="ECO:0000313" key="1">
    <source>
        <dbReference type="EMBL" id="SER20035.1"/>
    </source>
</evidence>
<accession>A0ABY1BMQ8</accession>
<sequence>MTDTLQDALMDVRRAYRLLASYQQRMFELLSFVREHLGAEDYYQSHVHPLPQGIKGLGKQENSGMRYLPFYDLSAIWLKHKNQDAPWDNHLPGDMMFGAWVRSDTGFDKHSGLFDNQPVEQTQSVLVLSVVVCDQPMATPCNWYGKIWNGMDYPQDGEVNATDVPGYRCYAQSIALEQLSDRSAIETALADWCARASHKLNTPIGQISRREGGA</sequence>
<evidence type="ECO:0000313" key="2">
    <source>
        <dbReference type="Proteomes" id="UP000198512"/>
    </source>
</evidence>
<protein>
    <submittedName>
        <fullName evidence="1">Uncharacterized protein</fullName>
    </submittedName>
</protein>
<dbReference type="EMBL" id="FOFP01000017">
    <property type="protein sequence ID" value="SER20035.1"/>
    <property type="molecule type" value="Genomic_DNA"/>
</dbReference>
<name>A0ABY1BMQ8_9PSED</name>
<reference evidence="1 2" key="1">
    <citation type="submission" date="2016-10" db="EMBL/GenBank/DDBJ databases">
        <authorList>
            <person name="Varghese N."/>
            <person name="Submissions S."/>
        </authorList>
    </citation>
    <scope>NUCLEOTIDE SEQUENCE [LARGE SCALE GENOMIC DNA]</scope>
    <source>
        <strain evidence="1 2">CIP 109853</strain>
    </source>
</reference>